<feature type="transmembrane region" description="Helical" evidence="2">
    <location>
        <begin position="247"/>
        <end position="280"/>
    </location>
</feature>
<feature type="transmembrane region" description="Helical" evidence="2">
    <location>
        <begin position="41"/>
        <end position="67"/>
    </location>
</feature>
<organism evidence="3">
    <name type="scientific">hydrothermal vent metagenome</name>
    <dbReference type="NCBI Taxonomy" id="652676"/>
    <lineage>
        <taxon>unclassified sequences</taxon>
        <taxon>metagenomes</taxon>
        <taxon>ecological metagenomes</taxon>
    </lineage>
</organism>
<protein>
    <recommendedName>
        <fullName evidence="4">CDP-alcohol phosphatidyltransferase family protein</fullName>
    </recommendedName>
</protein>
<feature type="transmembrane region" description="Helical" evidence="2">
    <location>
        <begin position="112"/>
        <end position="130"/>
    </location>
</feature>
<dbReference type="InterPro" id="IPR043130">
    <property type="entry name" value="CDP-OH_PTrfase_TM_dom"/>
</dbReference>
<keyword evidence="2" id="KW-1133">Transmembrane helix</keyword>
<evidence type="ECO:0000256" key="2">
    <source>
        <dbReference type="SAM" id="Phobius"/>
    </source>
</evidence>
<evidence type="ECO:0000313" key="3">
    <source>
        <dbReference type="EMBL" id="VAW07386.1"/>
    </source>
</evidence>
<keyword evidence="2" id="KW-0472">Membrane</keyword>
<proteinExistence type="predicted"/>
<dbReference type="GO" id="GO:0016020">
    <property type="term" value="C:membrane"/>
    <property type="evidence" value="ECO:0007669"/>
    <property type="project" value="InterPro"/>
</dbReference>
<dbReference type="Pfam" id="PF01066">
    <property type="entry name" value="CDP-OH_P_transf"/>
    <property type="match status" value="1"/>
</dbReference>
<evidence type="ECO:0000256" key="1">
    <source>
        <dbReference type="ARBA" id="ARBA00022679"/>
    </source>
</evidence>
<reference evidence="3" key="1">
    <citation type="submission" date="2018-06" db="EMBL/GenBank/DDBJ databases">
        <authorList>
            <person name="Zhirakovskaya E."/>
        </authorList>
    </citation>
    <scope>NUCLEOTIDE SEQUENCE</scope>
</reference>
<keyword evidence="2" id="KW-0812">Transmembrane</keyword>
<sequence length="299" mass="32801">MTSISITAVASQENYGRPALIEDRSNRFFIHPLSGLIEKAAIYFGVTANQVSFLGLASGLLAAVFYYQQPDRTFVFAGFVAMVAWHVFDGADGRIARATGTSSAFGRVIDGICDHLVFAAVYISLTLSLIDSGRPQSIWFLVVAAGVSHAVQAAAYEERRQRFQRRSKGVERHAANENLLELDGKKSLLAETYDWIQKFVSGDPAPLDRTLEKLRNIGAPANIVQSAVNRTALTVRRWSILNANNRTIMIALAAALGYPVVYFAYEVLVLNAVLVALLIYERGVETTIVKDLTQTLEQG</sequence>
<dbReference type="AlphaFoldDB" id="A0A3B0TK15"/>
<keyword evidence="1" id="KW-0808">Transferase</keyword>
<dbReference type="InterPro" id="IPR000462">
    <property type="entry name" value="CDP-OH_P_trans"/>
</dbReference>
<evidence type="ECO:0008006" key="4">
    <source>
        <dbReference type="Google" id="ProtNLM"/>
    </source>
</evidence>
<dbReference type="InterPro" id="IPR048254">
    <property type="entry name" value="CDP_ALCOHOL_P_TRANSF_CS"/>
</dbReference>
<dbReference type="GO" id="GO:0008654">
    <property type="term" value="P:phospholipid biosynthetic process"/>
    <property type="evidence" value="ECO:0007669"/>
    <property type="project" value="InterPro"/>
</dbReference>
<feature type="transmembrane region" description="Helical" evidence="2">
    <location>
        <begin position="136"/>
        <end position="156"/>
    </location>
</feature>
<name>A0A3B0TK15_9ZZZZ</name>
<gene>
    <name evidence="3" type="ORF">MNBD_ALPHA05-127</name>
</gene>
<dbReference type="PROSITE" id="PS00379">
    <property type="entry name" value="CDP_ALCOHOL_P_TRANSF"/>
    <property type="match status" value="1"/>
</dbReference>
<dbReference type="Gene3D" id="1.20.120.1760">
    <property type="match status" value="1"/>
</dbReference>
<dbReference type="EMBL" id="UOEH01000580">
    <property type="protein sequence ID" value="VAW07386.1"/>
    <property type="molecule type" value="Genomic_DNA"/>
</dbReference>
<dbReference type="GO" id="GO:0016780">
    <property type="term" value="F:phosphotransferase activity, for other substituted phosphate groups"/>
    <property type="evidence" value="ECO:0007669"/>
    <property type="project" value="InterPro"/>
</dbReference>
<feature type="transmembrane region" description="Helical" evidence="2">
    <location>
        <begin position="73"/>
        <end position="91"/>
    </location>
</feature>
<accession>A0A3B0TK15</accession>